<sequence length="159" mass="18151">RKKLRCSSCMKRKETPLGEFSCIGGYSCIWSWKKRSSFDEYETEEIELGMGRTGACRYWDRDIITQLPLIPLLDGTFGSEATRCSCHGDVETTTADGIWRRDGALGEPPTAGVHIRRPLRCTDRERVSSVEVKSFGFHVEVRPWVFVLRYTAREHVDSA</sequence>
<dbReference type="AlphaFoldDB" id="A0A426XI04"/>
<evidence type="ECO:0000313" key="1">
    <source>
        <dbReference type="EMBL" id="RRT39118.1"/>
    </source>
</evidence>
<feature type="non-terminal residue" evidence="1">
    <location>
        <position position="1"/>
    </location>
</feature>
<dbReference type="EMBL" id="AMZH03020486">
    <property type="protein sequence ID" value="RRT39118.1"/>
    <property type="molecule type" value="Genomic_DNA"/>
</dbReference>
<reference evidence="1 2" key="1">
    <citation type="journal article" date="2014" name="Agronomy (Basel)">
        <title>A Draft Genome Sequence for Ensete ventricosum, the Drought-Tolerant Tree Against Hunger.</title>
        <authorList>
            <person name="Harrison J."/>
            <person name="Moore K.A."/>
            <person name="Paszkiewicz K."/>
            <person name="Jones T."/>
            <person name="Grant M."/>
            <person name="Ambacheew D."/>
            <person name="Muzemil S."/>
            <person name="Studholme D.J."/>
        </authorList>
    </citation>
    <scope>NUCLEOTIDE SEQUENCE [LARGE SCALE GENOMIC DNA]</scope>
</reference>
<organism evidence="1 2">
    <name type="scientific">Ensete ventricosum</name>
    <name type="common">Abyssinian banana</name>
    <name type="synonym">Musa ensete</name>
    <dbReference type="NCBI Taxonomy" id="4639"/>
    <lineage>
        <taxon>Eukaryota</taxon>
        <taxon>Viridiplantae</taxon>
        <taxon>Streptophyta</taxon>
        <taxon>Embryophyta</taxon>
        <taxon>Tracheophyta</taxon>
        <taxon>Spermatophyta</taxon>
        <taxon>Magnoliopsida</taxon>
        <taxon>Liliopsida</taxon>
        <taxon>Zingiberales</taxon>
        <taxon>Musaceae</taxon>
        <taxon>Ensete</taxon>
    </lineage>
</organism>
<comment type="caution">
    <text evidence="1">The sequence shown here is derived from an EMBL/GenBank/DDBJ whole genome shotgun (WGS) entry which is preliminary data.</text>
</comment>
<evidence type="ECO:0000313" key="2">
    <source>
        <dbReference type="Proteomes" id="UP000287651"/>
    </source>
</evidence>
<name>A0A426XI04_ENSVE</name>
<protein>
    <submittedName>
        <fullName evidence="1">Uncharacterized protein</fullName>
    </submittedName>
</protein>
<dbReference type="Proteomes" id="UP000287651">
    <property type="component" value="Unassembled WGS sequence"/>
</dbReference>
<accession>A0A426XI04</accession>
<proteinExistence type="predicted"/>
<gene>
    <name evidence="1" type="ORF">B296_00053145</name>
</gene>